<feature type="signal peptide" evidence="3">
    <location>
        <begin position="1"/>
        <end position="22"/>
    </location>
</feature>
<dbReference type="AlphaFoldDB" id="A0A8K0JPS0"/>
<evidence type="ECO:0000256" key="1">
    <source>
        <dbReference type="ARBA" id="ARBA00022729"/>
    </source>
</evidence>
<dbReference type="InterPro" id="IPR036908">
    <property type="entry name" value="RlpA-like_sf"/>
</dbReference>
<reference evidence="4" key="1">
    <citation type="submission" date="2020-04" db="EMBL/GenBank/DDBJ databases">
        <title>Analysis of mating type loci in Filobasidium floriforme.</title>
        <authorList>
            <person name="Nowrousian M."/>
        </authorList>
    </citation>
    <scope>NUCLEOTIDE SEQUENCE</scope>
    <source>
        <strain evidence="4">CBS 6242</strain>
    </source>
</reference>
<keyword evidence="1 3" id="KW-0732">Signal</keyword>
<sequence length="397" mass="40263">MFFPTFTTFTAVLLALSGTTQAIGGNAHALGHGNRPRRAQHFGRQAQDQPQPPPGAKVYTTHIAKPEGYPNGNSSHVEVDGEMVRRGEGVVDLEARGGPVGKRAFSGMRATYYAIGLGACGQYDSEPAYIVALNSAQYGGGYPGPQCFKSITITGGSRNGHAVATIKDECPTCPYGGLDMSEALFSNFASADEGVATITWWFNDEAPPAPAPTTSSTPAWTPAPEPTTSSTPAYTPPPSPSTTPAYTPPTSSWTPPPTTSSVWTPPAETSTSSSYVAPPPSSSSSSATPTPSSSSSTPAPSSSASSSSSSSAVSSSAVSSSRASTATFSMSSLALGKAAASSTAATGTRTNTAAGASATETASGVENYTGATGNLEMLSDVTLQLGNMVVMSAQQAQ</sequence>
<dbReference type="CDD" id="cd22191">
    <property type="entry name" value="DPBB_RlpA_EXP_N-like"/>
    <property type="match status" value="1"/>
</dbReference>
<protein>
    <recommendedName>
        <fullName evidence="6">B2-aldehyde-forming enzyme</fullName>
    </recommendedName>
</protein>
<evidence type="ECO:0000313" key="4">
    <source>
        <dbReference type="EMBL" id="KAG7531745.1"/>
    </source>
</evidence>
<name>A0A8K0JPS0_9TREE</name>
<comment type="caution">
    <text evidence="4">The sequence shown here is derived from an EMBL/GenBank/DDBJ whole genome shotgun (WGS) entry which is preliminary data.</text>
</comment>
<dbReference type="SUPFAM" id="SSF50685">
    <property type="entry name" value="Barwin-like endoglucanases"/>
    <property type="match status" value="1"/>
</dbReference>
<feature type="region of interest" description="Disordered" evidence="2">
    <location>
        <begin position="26"/>
        <end position="56"/>
    </location>
</feature>
<evidence type="ECO:0000313" key="5">
    <source>
        <dbReference type="Proteomes" id="UP000812966"/>
    </source>
</evidence>
<feature type="region of interest" description="Disordered" evidence="2">
    <location>
        <begin position="342"/>
        <end position="363"/>
    </location>
</feature>
<keyword evidence="5" id="KW-1185">Reference proteome</keyword>
<evidence type="ECO:0000256" key="2">
    <source>
        <dbReference type="SAM" id="MobiDB-lite"/>
    </source>
</evidence>
<evidence type="ECO:0000256" key="3">
    <source>
        <dbReference type="SAM" id="SignalP"/>
    </source>
</evidence>
<accession>A0A8K0JPS0</accession>
<dbReference type="Gene3D" id="2.40.40.10">
    <property type="entry name" value="RlpA-like domain"/>
    <property type="match status" value="1"/>
</dbReference>
<dbReference type="Proteomes" id="UP000812966">
    <property type="component" value="Unassembled WGS sequence"/>
</dbReference>
<evidence type="ECO:0008006" key="6">
    <source>
        <dbReference type="Google" id="ProtNLM"/>
    </source>
</evidence>
<dbReference type="InterPro" id="IPR051477">
    <property type="entry name" value="Expansin_CellWall"/>
</dbReference>
<dbReference type="PANTHER" id="PTHR31836:SF28">
    <property type="entry name" value="SRCR DOMAIN-CONTAINING PROTEIN-RELATED"/>
    <property type="match status" value="1"/>
</dbReference>
<dbReference type="PRINTS" id="PR01217">
    <property type="entry name" value="PRICHEXTENSN"/>
</dbReference>
<proteinExistence type="predicted"/>
<organism evidence="4 5">
    <name type="scientific">Filobasidium floriforme</name>
    <dbReference type="NCBI Taxonomy" id="5210"/>
    <lineage>
        <taxon>Eukaryota</taxon>
        <taxon>Fungi</taxon>
        <taxon>Dikarya</taxon>
        <taxon>Basidiomycota</taxon>
        <taxon>Agaricomycotina</taxon>
        <taxon>Tremellomycetes</taxon>
        <taxon>Filobasidiales</taxon>
        <taxon>Filobasidiaceae</taxon>
        <taxon>Filobasidium</taxon>
    </lineage>
</organism>
<dbReference type="EMBL" id="JABELV010000083">
    <property type="protein sequence ID" value="KAG7531745.1"/>
    <property type="molecule type" value="Genomic_DNA"/>
</dbReference>
<dbReference type="OrthoDB" id="623670at2759"/>
<dbReference type="PANTHER" id="PTHR31836">
    <property type="match status" value="1"/>
</dbReference>
<feature type="compositionally biased region" description="Low complexity" evidence="2">
    <location>
        <begin position="212"/>
        <end position="233"/>
    </location>
</feature>
<gene>
    <name evidence="4" type="ORF">FFLO_04114</name>
</gene>
<feature type="chain" id="PRO_5035442859" description="B2-aldehyde-forming enzyme" evidence="3">
    <location>
        <begin position="23"/>
        <end position="397"/>
    </location>
</feature>
<feature type="region of interest" description="Disordered" evidence="2">
    <location>
        <begin position="206"/>
        <end position="321"/>
    </location>
</feature>
<feature type="compositionally biased region" description="Low complexity" evidence="2">
    <location>
        <begin position="242"/>
        <end position="321"/>
    </location>
</feature>